<feature type="transmembrane region" description="Helical" evidence="7">
    <location>
        <begin position="6"/>
        <end position="25"/>
    </location>
</feature>
<dbReference type="AlphaFoldDB" id="A0A1F6D7P2"/>
<evidence type="ECO:0000313" key="10">
    <source>
        <dbReference type="EMBL" id="OGG57426.1"/>
    </source>
</evidence>
<evidence type="ECO:0000256" key="2">
    <source>
        <dbReference type="ARBA" id="ARBA00005801"/>
    </source>
</evidence>
<comment type="similarity">
    <text evidence="2">Belongs to the peptidase A24 family.</text>
</comment>
<keyword evidence="4 7" id="KW-0812">Transmembrane</keyword>
<evidence type="ECO:0000259" key="9">
    <source>
        <dbReference type="Pfam" id="PF06750"/>
    </source>
</evidence>
<dbReference type="Proteomes" id="UP000177958">
    <property type="component" value="Unassembled WGS sequence"/>
</dbReference>
<feature type="domain" description="Prepilin peptidase A24 N-terminal" evidence="9">
    <location>
        <begin position="9"/>
        <end position="86"/>
    </location>
</feature>
<keyword evidence="6 7" id="KW-0472">Membrane</keyword>
<dbReference type="PANTHER" id="PTHR30487:SF0">
    <property type="entry name" value="PREPILIN LEADER PEPTIDASE_N-METHYLTRANSFERASE-RELATED"/>
    <property type="match status" value="1"/>
</dbReference>
<dbReference type="Gene3D" id="1.20.120.1220">
    <property type="match status" value="1"/>
</dbReference>
<evidence type="ECO:0000256" key="6">
    <source>
        <dbReference type="ARBA" id="ARBA00023136"/>
    </source>
</evidence>
<dbReference type="Pfam" id="PF06750">
    <property type="entry name" value="A24_N_bact"/>
    <property type="match status" value="1"/>
</dbReference>
<dbReference type="EMBL" id="MFKX01000026">
    <property type="protein sequence ID" value="OGG57426.1"/>
    <property type="molecule type" value="Genomic_DNA"/>
</dbReference>
<keyword evidence="5 7" id="KW-1133">Transmembrane helix</keyword>
<feature type="domain" description="Prepilin type IV endopeptidase peptidase" evidence="8">
    <location>
        <begin position="103"/>
        <end position="208"/>
    </location>
</feature>
<evidence type="ECO:0000313" key="11">
    <source>
        <dbReference type="Proteomes" id="UP000177958"/>
    </source>
</evidence>
<comment type="subcellular location">
    <subcellularLocation>
        <location evidence="1">Cell membrane</location>
        <topology evidence="1">Multi-pass membrane protein</topology>
    </subcellularLocation>
</comment>
<evidence type="ECO:0000256" key="7">
    <source>
        <dbReference type="SAM" id="Phobius"/>
    </source>
</evidence>
<feature type="transmembrane region" description="Helical" evidence="7">
    <location>
        <begin position="237"/>
        <end position="254"/>
    </location>
</feature>
<dbReference type="GO" id="GO:0005886">
    <property type="term" value="C:plasma membrane"/>
    <property type="evidence" value="ECO:0007669"/>
    <property type="project" value="UniProtKB-SubCell"/>
</dbReference>
<proteinExistence type="inferred from homology"/>
<dbReference type="GO" id="GO:0004190">
    <property type="term" value="F:aspartic-type endopeptidase activity"/>
    <property type="evidence" value="ECO:0007669"/>
    <property type="project" value="InterPro"/>
</dbReference>
<keyword evidence="3" id="KW-1003">Cell membrane</keyword>
<comment type="caution">
    <text evidence="10">The sequence shown here is derived from an EMBL/GenBank/DDBJ whole genome shotgun (WGS) entry which is preliminary data.</text>
</comment>
<protein>
    <recommendedName>
        <fullName evidence="12">Prepilin peptidase</fullName>
    </recommendedName>
</protein>
<evidence type="ECO:0000256" key="4">
    <source>
        <dbReference type="ARBA" id="ARBA00022692"/>
    </source>
</evidence>
<dbReference type="InterPro" id="IPR000045">
    <property type="entry name" value="Prepilin_IV_endopep_pep"/>
</dbReference>
<accession>A0A1F6D7P2</accession>
<dbReference type="GO" id="GO:0006465">
    <property type="term" value="P:signal peptide processing"/>
    <property type="evidence" value="ECO:0007669"/>
    <property type="project" value="TreeGrafter"/>
</dbReference>
<feature type="transmembrane region" description="Helical" evidence="7">
    <location>
        <begin position="144"/>
        <end position="166"/>
    </location>
</feature>
<name>A0A1F6D7P2_9BACT</name>
<evidence type="ECO:0008006" key="12">
    <source>
        <dbReference type="Google" id="ProtNLM"/>
    </source>
</evidence>
<feature type="transmembrane region" description="Helical" evidence="7">
    <location>
        <begin position="70"/>
        <end position="91"/>
    </location>
</feature>
<reference evidence="10 11" key="1">
    <citation type="journal article" date="2016" name="Nat. Commun.">
        <title>Thousands of microbial genomes shed light on interconnected biogeochemical processes in an aquifer system.</title>
        <authorList>
            <person name="Anantharaman K."/>
            <person name="Brown C.T."/>
            <person name="Hug L.A."/>
            <person name="Sharon I."/>
            <person name="Castelle C.J."/>
            <person name="Probst A.J."/>
            <person name="Thomas B.C."/>
            <person name="Singh A."/>
            <person name="Wilkins M.J."/>
            <person name="Karaoz U."/>
            <person name="Brodie E.L."/>
            <person name="Williams K.H."/>
            <person name="Hubbard S.S."/>
            <person name="Banfield J.F."/>
        </authorList>
    </citation>
    <scope>NUCLEOTIDE SEQUENCE [LARGE SCALE GENOMIC DNA]</scope>
</reference>
<evidence type="ECO:0000259" key="8">
    <source>
        <dbReference type="Pfam" id="PF01478"/>
    </source>
</evidence>
<feature type="transmembrane region" description="Helical" evidence="7">
    <location>
        <begin position="196"/>
        <end position="216"/>
    </location>
</feature>
<dbReference type="Pfam" id="PF01478">
    <property type="entry name" value="Peptidase_A24"/>
    <property type="match status" value="1"/>
</dbReference>
<dbReference type="InterPro" id="IPR050882">
    <property type="entry name" value="Prepilin_peptidase/N-MTase"/>
</dbReference>
<evidence type="ECO:0000256" key="5">
    <source>
        <dbReference type="ARBA" id="ARBA00022989"/>
    </source>
</evidence>
<feature type="transmembrane region" description="Helical" evidence="7">
    <location>
        <begin position="122"/>
        <end position="138"/>
    </location>
</feature>
<gene>
    <name evidence="10" type="ORF">A2853_03625</name>
</gene>
<evidence type="ECO:0000256" key="1">
    <source>
        <dbReference type="ARBA" id="ARBA00004651"/>
    </source>
</evidence>
<dbReference type="PANTHER" id="PTHR30487">
    <property type="entry name" value="TYPE 4 PREPILIN-LIKE PROTEINS LEADER PEPTIDE-PROCESSING ENZYME"/>
    <property type="match status" value="1"/>
</dbReference>
<sequence>MLEASFFGIFGLLIGSFLNVLTLRWGSRSLTGRSACESCKRQIAWYDLVPVLSWIVLRGRCRSCGKSISLQYPLVELVTGAIFALIGAAPVSLSQQLLALPIAGLLIAIAVYDLHHTIIPDAWVYICAALALCSSLLYEPVSGYSFVLLLLSGPVIAVPLFSFWYFSRGTWMGFGDVKFALLMGWLLGLVNGFQALMLAFILGAVVSILLLLLSRYQLLHRIVGGKGGAGYTMKSEVPFGPFLVAATFIVWLMQMHGTVVDLTAWVDFR</sequence>
<evidence type="ECO:0000256" key="3">
    <source>
        <dbReference type="ARBA" id="ARBA00022475"/>
    </source>
</evidence>
<dbReference type="InterPro" id="IPR010627">
    <property type="entry name" value="Prepilin_pept_A24_N"/>
</dbReference>
<organism evidence="10 11">
    <name type="scientific">Candidatus Kaiserbacteria bacterium RIFCSPHIGHO2_01_FULL_55_17</name>
    <dbReference type="NCBI Taxonomy" id="1798484"/>
    <lineage>
        <taxon>Bacteria</taxon>
        <taxon>Candidatus Kaiseribacteriota</taxon>
    </lineage>
</organism>